<feature type="domain" description="Protein root UVB sensitive/RUS" evidence="6">
    <location>
        <begin position="70"/>
        <end position="306"/>
    </location>
</feature>
<keyword evidence="8" id="KW-1185">Reference proteome</keyword>
<dbReference type="OrthoDB" id="364779at2759"/>
<evidence type="ECO:0000256" key="5">
    <source>
        <dbReference type="ARBA" id="ARBA00023136"/>
    </source>
</evidence>
<evidence type="ECO:0000259" key="6">
    <source>
        <dbReference type="Pfam" id="PF04884"/>
    </source>
</evidence>
<proteinExistence type="inferred from homology"/>
<sequence>MEFRIMELPTMDGYVSSGSSLHPPTKNVSKEITEVDKAGQIQRRWRHKHNGVPIEVPLPNRSNGFFSRSIRDWRKAVVDSFLPVGFPHSVSEDYLRYQTFDSLQAFFSTISSLLASRALLQGLGVGDASSSATFAIILTVMQDAMSRITTIVFAHSFGLHIEPEAKRFRFLADLFNDSAFFLELYSPYLSSEGKVITLSISQALRALCGVSAGASKAALSVHFARSDNLAELNAKEASQETAVGLVGLLVGTLVVKTVEDHTSVVCLMVLLVFAHLWMNYLAVRAVGMNILNRQRATILFHEYLRTQKILTPSQVAKRESILFWSPVVPNKLGQPVAKIEIAKSYKSAMANGTYRIDAIPEKAYNTIICDRPNSQIRPIRILLYHGISSQEIIGAWLKAVDIAWEMDKTRGFDEALGDLFYETTDRSYNFRRLHLSFWNAVTRAGWDLKSQAVETGAPVRFLIKDAKKDM</sequence>
<keyword evidence="3" id="KW-0812">Transmembrane</keyword>
<evidence type="ECO:0000256" key="3">
    <source>
        <dbReference type="ARBA" id="ARBA00022692"/>
    </source>
</evidence>
<organism evidence="7 8">
    <name type="scientific">[Torrubiella] hemipterigena</name>
    <dbReference type="NCBI Taxonomy" id="1531966"/>
    <lineage>
        <taxon>Eukaryota</taxon>
        <taxon>Fungi</taxon>
        <taxon>Dikarya</taxon>
        <taxon>Ascomycota</taxon>
        <taxon>Pezizomycotina</taxon>
        <taxon>Sordariomycetes</taxon>
        <taxon>Hypocreomycetidae</taxon>
        <taxon>Hypocreales</taxon>
        <taxon>Clavicipitaceae</taxon>
        <taxon>Clavicipitaceae incertae sedis</taxon>
        <taxon>'Torrubiella' clade</taxon>
    </lineage>
</organism>
<evidence type="ECO:0000256" key="4">
    <source>
        <dbReference type="ARBA" id="ARBA00022989"/>
    </source>
</evidence>
<reference evidence="7 8" key="1">
    <citation type="journal article" date="2015" name="Genome Announc.">
        <title>Draft Genome Sequence and Gene Annotation of the Entomopathogenic Fungus Verticillium hemipterigenum.</title>
        <authorList>
            <person name="Horn F."/>
            <person name="Habel A."/>
            <person name="Scharf D.H."/>
            <person name="Dworschak J."/>
            <person name="Brakhage A.A."/>
            <person name="Guthke R."/>
            <person name="Hertweck C."/>
            <person name="Linde J."/>
        </authorList>
    </citation>
    <scope>NUCLEOTIDE SEQUENCE [LARGE SCALE GENOMIC DNA]</scope>
</reference>
<keyword evidence="4" id="KW-1133">Transmembrane helix</keyword>
<protein>
    <recommendedName>
        <fullName evidence="6">Protein root UVB sensitive/RUS domain-containing protein</fullName>
    </recommendedName>
</protein>
<dbReference type="EMBL" id="CDHN01000004">
    <property type="protein sequence ID" value="CEJ91791.1"/>
    <property type="molecule type" value="Genomic_DNA"/>
</dbReference>
<dbReference type="InterPro" id="IPR054549">
    <property type="entry name" value="UVB_sens_RUS_dom"/>
</dbReference>
<evidence type="ECO:0000256" key="1">
    <source>
        <dbReference type="ARBA" id="ARBA00004370"/>
    </source>
</evidence>
<dbReference type="PANTHER" id="PTHR12770">
    <property type="entry name" value="RUS1 FAMILY PROTEIN C16ORF58"/>
    <property type="match status" value="1"/>
</dbReference>
<evidence type="ECO:0000313" key="8">
    <source>
        <dbReference type="Proteomes" id="UP000039046"/>
    </source>
</evidence>
<dbReference type="Pfam" id="PF04884">
    <property type="entry name" value="UVB_sens_prot"/>
    <property type="match status" value="1"/>
</dbReference>
<dbReference type="PANTHER" id="PTHR12770:SF31">
    <property type="entry name" value="RUS FAMILY MEMBER 1"/>
    <property type="match status" value="1"/>
</dbReference>
<gene>
    <name evidence="7" type="ORF">VHEMI07483</name>
</gene>
<dbReference type="GO" id="GO:0016020">
    <property type="term" value="C:membrane"/>
    <property type="evidence" value="ECO:0007669"/>
    <property type="project" value="UniProtKB-SubCell"/>
</dbReference>
<evidence type="ECO:0000256" key="2">
    <source>
        <dbReference type="ARBA" id="ARBA00007558"/>
    </source>
</evidence>
<dbReference type="HOGENOM" id="CLU_015325_5_1_1"/>
<keyword evidence="5" id="KW-0472">Membrane</keyword>
<evidence type="ECO:0000313" key="7">
    <source>
        <dbReference type="EMBL" id="CEJ91791.1"/>
    </source>
</evidence>
<comment type="subcellular location">
    <subcellularLocation>
        <location evidence="1">Membrane</location>
    </subcellularLocation>
</comment>
<accession>A0A0A1T3N9</accession>
<dbReference type="Proteomes" id="UP000039046">
    <property type="component" value="Unassembled WGS sequence"/>
</dbReference>
<dbReference type="AlphaFoldDB" id="A0A0A1T3N9"/>
<comment type="similarity">
    <text evidence="2">Belongs to the RUS1 family.</text>
</comment>
<dbReference type="InterPro" id="IPR006968">
    <property type="entry name" value="RUS_fam"/>
</dbReference>
<name>A0A0A1T3N9_9HYPO</name>